<dbReference type="InterPro" id="IPR051091">
    <property type="entry name" value="O-Glucosyltr/Glycosyltrsf_90"/>
</dbReference>
<keyword evidence="1" id="KW-0812">Transmembrane</keyword>
<dbReference type="Pfam" id="PF05686">
    <property type="entry name" value="Glyco_transf_90"/>
    <property type="match status" value="1"/>
</dbReference>
<dbReference type="Proteomes" id="UP000298138">
    <property type="component" value="Unassembled WGS sequence"/>
</dbReference>
<name>A0A4S2MVH0_9PEZI</name>
<dbReference type="SMART" id="SM00672">
    <property type="entry name" value="CAP10"/>
    <property type="match status" value="1"/>
</dbReference>
<keyword evidence="4" id="KW-1185">Reference proteome</keyword>
<dbReference type="PANTHER" id="PTHR12203">
    <property type="entry name" value="KDEL LYS-ASP-GLU-LEU CONTAINING - RELATED"/>
    <property type="match status" value="1"/>
</dbReference>
<dbReference type="AlphaFoldDB" id="A0A4S2MVH0"/>
<reference evidence="3 4" key="1">
    <citation type="submission" date="2019-04" db="EMBL/GenBank/DDBJ databases">
        <title>Comparative genomics and transcriptomics to analyze fruiting body development in filamentous ascomycetes.</title>
        <authorList>
            <consortium name="DOE Joint Genome Institute"/>
            <person name="Lutkenhaus R."/>
            <person name="Traeger S."/>
            <person name="Breuer J."/>
            <person name="Kuo A."/>
            <person name="Lipzen A."/>
            <person name="Pangilinan J."/>
            <person name="Dilworth D."/>
            <person name="Sandor L."/>
            <person name="Poggeler S."/>
            <person name="Barry K."/>
            <person name="Grigoriev I.V."/>
            <person name="Nowrousian M."/>
        </authorList>
    </citation>
    <scope>NUCLEOTIDE SEQUENCE [LARGE SCALE GENOMIC DNA]</scope>
    <source>
        <strain evidence="3 4">CBS 389.68</strain>
    </source>
</reference>
<keyword evidence="1" id="KW-1133">Transmembrane helix</keyword>
<organism evidence="3 4">
    <name type="scientific">Ascodesmis nigricans</name>
    <dbReference type="NCBI Taxonomy" id="341454"/>
    <lineage>
        <taxon>Eukaryota</taxon>
        <taxon>Fungi</taxon>
        <taxon>Dikarya</taxon>
        <taxon>Ascomycota</taxon>
        <taxon>Pezizomycotina</taxon>
        <taxon>Pezizomycetes</taxon>
        <taxon>Pezizales</taxon>
        <taxon>Ascodesmidaceae</taxon>
        <taxon>Ascodesmis</taxon>
    </lineage>
</organism>
<evidence type="ECO:0000313" key="3">
    <source>
        <dbReference type="EMBL" id="TGZ80496.1"/>
    </source>
</evidence>
<feature type="transmembrane region" description="Helical" evidence="1">
    <location>
        <begin position="12"/>
        <end position="33"/>
    </location>
</feature>
<dbReference type="EMBL" id="ML220124">
    <property type="protein sequence ID" value="TGZ80496.1"/>
    <property type="molecule type" value="Genomic_DNA"/>
</dbReference>
<gene>
    <name evidence="3" type="ORF">EX30DRAFT_396219</name>
</gene>
<evidence type="ECO:0000256" key="1">
    <source>
        <dbReference type="SAM" id="Phobius"/>
    </source>
</evidence>
<evidence type="ECO:0000259" key="2">
    <source>
        <dbReference type="SMART" id="SM00672"/>
    </source>
</evidence>
<dbReference type="InterPro" id="IPR006598">
    <property type="entry name" value="CAP10"/>
</dbReference>
<protein>
    <recommendedName>
        <fullName evidence="2">Glycosyl transferase CAP10 domain-containing protein</fullName>
    </recommendedName>
</protein>
<evidence type="ECO:0000313" key="4">
    <source>
        <dbReference type="Proteomes" id="UP000298138"/>
    </source>
</evidence>
<proteinExistence type="predicted"/>
<sequence length="609" mass="70460">MLLGNGGNGTPIRRIFTMLAMFAVLGMLVNWVWVIRTNSPTSFIAPYGSEIPNVLPADPHPIQRLMLEADQKVLTIERTRSRTFSETVTRYRKKYGRHPPPGFDKWYRFARERGIWNVDDFDQIWHDLRPYWRYSPKELRRLVRGICNEERKVAHLSCFTLRNGKVTPSDQDWRATEFKKMLEVIKGYLPDMDIAMNRMDQPRVIVPWEDMQAALKVEESSRALPSIDKVRNEFTKIDLTEEENAEEGPLPTGEWFGMKTDNYMDLANVACPPESYARNPDTMSRKAVEATYKLESGFVKNFNLSSDLCTVGPIIKDKHGFLFSPSSVSASNKLIPIFGECKVNINSDILFPANMYYKNDPRYVYNPSGDIPWPQKSPTSFWRGITSGGVQTPENWRNLHRHRFVLLSNSTELSLSSTNTTIFSPITNSFTSSWSPVEFVKKHLDAAFPRIIWCVPDVDCAWLKTFLSTVPKVKLTDTFRHKFLPDIDGHSFSGRWHAFLKSRSLGIKATIFREWHDERLVPWRHFVPLDNTFEEFYSLMVFFLRGPGWRGADEEAARMAEQGREWAGRVLRREDIEVYMLRLMLEYARLLDDERDTVGYAGTGEEVSV</sequence>
<dbReference type="InParanoid" id="A0A4S2MVH0"/>
<keyword evidence="1" id="KW-0472">Membrane</keyword>
<accession>A0A4S2MVH0</accession>
<dbReference type="OrthoDB" id="541052at2759"/>
<feature type="domain" description="Glycosyl transferase CAP10" evidence="2">
    <location>
        <begin position="304"/>
        <end position="594"/>
    </location>
</feature>
<dbReference type="PANTHER" id="PTHR12203:SF22">
    <property type="entry name" value="CAPSULE ASSOCIATED PROTEIN"/>
    <property type="match status" value="1"/>
</dbReference>